<name>A0AA35CHG0_9FIRM</name>
<dbReference type="AlphaFoldDB" id="A0AA35CHG0"/>
<evidence type="ECO:0000256" key="1">
    <source>
        <dbReference type="SAM" id="MobiDB-lite"/>
    </source>
</evidence>
<dbReference type="Proteomes" id="UP001163687">
    <property type="component" value="Chromosome"/>
</dbReference>
<protein>
    <submittedName>
        <fullName evidence="2">Uncharacterized protein</fullName>
    </submittedName>
</protein>
<evidence type="ECO:0000313" key="3">
    <source>
        <dbReference type="Proteomes" id="UP001163687"/>
    </source>
</evidence>
<proteinExistence type="predicted"/>
<accession>A0AA35CHG0</accession>
<feature type="region of interest" description="Disordered" evidence="1">
    <location>
        <begin position="1"/>
        <end position="34"/>
    </location>
</feature>
<keyword evidence="3" id="KW-1185">Reference proteome</keyword>
<dbReference type="KEGG" id="cmic:caldi_01300"/>
<organism evidence="2 3">
    <name type="scientific">Caldinitratiruptor microaerophilus</name>
    <dbReference type="NCBI Taxonomy" id="671077"/>
    <lineage>
        <taxon>Bacteria</taxon>
        <taxon>Bacillati</taxon>
        <taxon>Bacillota</taxon>
        <taxon>Clostridia</taxon>
        <taxon>Eubacteriales</taxon>
        <taxon>Symbiobacteriaceae</taxon>
        <taxon>Caldinitratiruptor</taxon>
    </lineage>
</organism>
<feature type="compositionally biased region" description="Polar residues" evidence="1">
    <location>
        <begin position="19"/>
        <end position="29"/>
    </location>
</feature>
<reference evidence="2" key="1">
    <citation type="submission" date="2022-03" db="EMBL/GenBank/DDBJ databases">
        <title>Complete genome sequence of Caldinitratiruptor microaerophilus.</title>
        <authorList>
            <person name="Mukaiyama R."/>
            <person name="Nishiyama T."/>
            <person name="Ueda K."/>
        </authorList>
    </citation>
    <scope>NUCLEOTIDE SEQUENCE</scope>
    <source>
        <strain evidence="2">JCM 16183</strain>
    </source>
</reference>
<sequence length="62" mass="6957">MPTIPEGGGKKRASRSFKRTSISQSTSRATGERTDMIRSRRRCFCLLVHSRPDRPCALVLPP</sequence>
<evidence type="ECO:0000313" key="2">
    <source>
        <dbReference type="EMBL" id="BDG59040.1"/>
    </source>
</evidence>
<gene>
    <name evidence="2" type="ORF">caldi_01300</name>
</gene>
<dbReference type="EMBL" id="AP025628">
    <property type="protein sequence ID" value="BDG59040.1"/>
    <property type="molecule type" value="Genomic_DNA"/>
</dbReference>